<keyword evidence="2" id="KW-0472">Membrane</keyword>
<evidence type="ECO:0000256" key="2">
    <source>
        <dbReference type="SAM" id="Phobius"/>
    </source>
</evidence>
<dbReference type="RefSeq" id="XP_041288128.1">
    <property type="nucleotide sequence ID" value="XM_041442140.1"/>
</dbReference>
<sequence length="182" mass="19805">MNGSHVQLQSPSVNMHEQVLPSIDGSHGQVQLPSVNTSHGHVPHVESESCLRRTGRVHRPSTRNMVANAIGGNHDEHAHSTKRGHDESNSNRKANACFILIDAIVSVCLILIDAVVSAHLTLIIRLAPGIHIIPIESRGITNLFQKECASRLISFAPAHSLDRNEVIPLFNFLALNSLSSPH</sequence>
<evidence type="ECO:0000256" key="1">
    <source>
        <dbReference type="SAM" id="MobiDB-lite"/>
    </source>
</evidence>
<feature type="region of interest" description="Disordered" evidence="1">
    <location>
        <begin position="71"/>
        <end position="90"/>
    </location>
</feature>
<organism evidence="3 4">
    <name type="scientific">Suillus discolor</name>
    <dbReference type="NCBI Taxonomy" id="1912936"/>
    <lineage>
        <taxon>Eukaryota</taxon>
        <taxon>Fungi</taxon>
        <taxon>Dikarya</taxon>
        <taxon>Basidiomycota</taxon>
        <taxon>Agaricomycotina</taxon>
        <taxon>Agaricomycetes</taxon>
        <taxon>Agaricomycetidae</taxon>
        <taxon>Boletales</taxon>
        <taxon>Suillineae</taxon>
        <taxon>Suillaceae</taxon>
        <taxon>Suillus</taxon>
    </lineage>
</organism>
<dbReference type="AlphaFoldDB" id="A0A9P7JP97"/>
<keyword evidence="2" id="KW-1133">Transmembrane helix</keyword>
<dbReference type="GeneID" id="64704399"/>
<keyword evidence="2" id="KW-0812">Transmembrane</keyword>
<feature type="compositionally biased region" description="Basic and acidic residues" evidence="1">
    <location>
        <begin position="73"/>
        <end position="90"/>
    </location>
</feature>
<comment type="caution">
    <text evidence="3">The sequence shown here is derived from an EMBL/GenBank/DDBJ whole genome shotgun (WGS) entry which is preliminary data.</text>
</comment>
<dbReference type="Proteomes" id="UP000823399">
    <property type="component" value="Unassembled WGS sequence"/>
</dbReference>
<proteinExistence type="predicted"/>
<feature type="transmembrane region" description="Helical" evidence="2">
    <location>
        <begin position="98"/>
        <end position="124"/>
    </location>
</feature>
<gene>
    <name evidence="3" type="ORF">F5147DRAFT_778485</name>
</gene>
<evidence type="ECO:0000313" key="4">
    <source>
        <dbReference type="Proteomes" id="UP000823399"/>
    </source>
</evidence>
<keyword evidence="4" id="KW-1185">Reference proteome</keyword>
<dbReference type="EMBL" id="JABBWM010000071">
    <property type="protein sequence ID" value="KAG2096121.1"/>
    <property type="molecule type" value="Genomic_DNA"/>
</dbReference>
<dbReference type="OrthoDB" id="10624620at2759"/>
<protein>
    <submittedName>
        <fullName evidence="3">Uncharacterized protein</fullName>
    </submittedName>
</protein>
<reference evidence="3" key="1">
    <citation type="journal article" date="2020" name="New Phytol.">
        <title>Comparative genomics reveals dynamic genome evolution in host specialist ectomycorrhizal fungi.</title>
        <authorList>
            <person name="Lofgren L.A."/>
            <person name="Nguyen N.H."/>
            <person name="Vilgalys R."/>
            <person name="Ruytinx J."/>
            <person name="Liao H.L."/>
            <person name="Branco S."/>
            <person name="Kuo A."/>
            <person name="LaButti K."/>
            <person name="Lipzen A."/>
            <person name="Andreopoulos W."/>
            <person name="Pangilinan J."/>
            <person name="Riley R."/>
            <person name="Hundley H."/>
            <person name="Na H."/>
            <person name="Barry K."/>
            <person name="Grigoriev I.V."/>
            <person name="Stajich J.E."/>
            <person name="Kennedy P.G."/>
        </authorList>
    </citation>
    <scope>NUCLEOTIDE SEQUENCE</scope>
    <source>
        <strain evidence="3">FC423</strain>
    </source>
</reference>
<name>A0A9P7JP97_9AGAM</name>
<evidence type="ECO:0000313" key="3">
    <source>
        <dbReference type="EMBL" id="KAG2096121.1"/>
    </source>
</evidence>
<accession>A0A9P7JP97</accession>